<organism evidence="1 2">
    <name type="scientific">Pichia kudriavzevii</name>
    <name type="common">Yeast</name>
    <name type="synonym">Issatchenkia orientalis</name>
    <dbReference type="NCBI Taxonomy" id="4909"/>
    <lineage>
        <taxon>Eukaryota</taxon>
        <taxon>Fungi</taxon>
        <taxon>Dikarya</taxon>
        <taxon>Ascomycota</taxon>
        <taxon>Saccharomycotina</taxon>
        <taxon>Pichiomycetes</taxon>
        <taxon>Pichiales</taxon>
        <taxon>Pichiaceae</taxon>
        <taxon>Pichia</taxon>
    </lineage>
</organism>
<dbReference type="AlphaFoldDB" id="A0A099NIH0"/>
<name>A0A099NIH0_PICKU</name>
<proteinExistence type="predicted"/>
<dbReference type="HOGENOM" id="CLU_3322433_0_0_1"/>
<feature type="non-terminal residue" evidence="1">
    <location>
        <position position="1"/>
    </location>
</feature>
<evidence type="ECO:0000313" key="1">
    <source>
        <dbReference type="EMBL" id="KGK32493.1"/>
    </source>
</evidence>
<reference evidence="2" key="1">
    <citation type="journal article" date="2014" name="Microb. Cell Fact.">
        <title>Exploiting Issatchenkia orientalis SD108 for succinic acid production.</title>
        <authorList>
            <person name="Xiao H."/>
            <person name="Shao Z."/>
            <person name="Jiang Y."/>
            <person name="Dole S."/>
            <person name="Zhao H."/>
        </authorList>
    </citation>
    <scope>NUCLEOTIDE SEQUENCE [LARGE SCALE GENOMIC DNA]</scope>
    <source>
        <strain evidence="2">SD108</strain>
    </source>
</reference>
<comment type="caution">
    <text evidence="1">The sequence shown here is derived from an EMBL/GenBank/DDBJ whole genome shotgun (WGS) entry which is preliminary data.</text>
</comment>
<accession>A0A099NIH0</accession>
<protein>
    <submittedName>
        <fullName evidence="1">Uncharacterized protein</fullName>
    </submittedName>
</protein>
<evidence type="ECO:0000313" key="2">
    <source>
        <dbReference type="Proteomes" id="UP000029867"/>
    </source>
</evidence>
<dbReference type="EMBL" id="JQFK01002192">
    <property type="protein sequence ID" value="KGK32493.1"/>
    <property type="molecule type" value="Genomic_DNA"/>
</dbReference>
<dbReference type="Proteomes" id="UP000029867">
    <property type="component" value="Unassembled WGS sequence"/>
</dbReference>
<sequence>YPDIKSNLENTEAPPKNVINLSIRGIGNLSFTVLLFSNP</sequence>
<gene>
    <name evidence="1" type="ORF">JL09_g6900</name>
</gene>